<dbReference type="Gene3D" id="3.20.20.140">
    <property type="entry name" value="Metal-dependent hydrolases"/>
    <property type="match status" value="1"/>
</dbReference>
<gene>
    <name evidence="2" type="ORF">D1Z90_00105</name>
</gene>
<dbReference type="AlphaFoldDB" id="A0A418YJM0"/>
<feature type="domain" description="Polymerase/histidinol phosphatase N-terminal" evidence="1">
    <location>
        <begin position="3"/>
        <end position="70"/>
    </location>
</feature>
<dbReference type="InterPro" id="IPR016195">
    <property type="entry name" value="Pol/histidinol_Pase-like"/>
</dbReference>
<keyword evidence="3" id="KW-1185">Reference proteome</keyword>
<dbReference type="Pfam" id="PF02811">
    <property type="entry name" value="PHP"/>
    <property type="match status" value="1"/>
</dbReference>
<dbReference type="CDD" id="cd07438">
    <property type="entry name" value="PHP_HisPPase_AMP"/>
    <property type="match status" value="1"/>
</dbReference>
<name>A0A418YJM0_9GAMM</name>
<accession>A0A418YJM0</accession>
<dbReference type="SUPFAM" id="SSF89550">
    <property type="entry name" value="PHP domain-like"/>
    <property type="match status" value="1"/>
</dbReference>
<dbReference type="InterPro" id="IPR004013">
    <property type="entry name" value="PHP_dom"/>
</dbReference>
<dbReference type="InterPro" id="IPR003141">
    <property type="entry name" value="Pol/His_phosphatase_N"/>
</dbReference>
<evidence type="ECO:0000259" key="1">
    <source>
        <dbReference type="SMART" id="SM00481"/>
    </source>
</evidence>
<organism evidence="2 3">
    <name type="scientific">Motilimonas pumila</name>
    <dbReference type="NCBI Taxonomy" id="2303987"/>
    <lineage>
        <taxon>Bacteria</taxon>
        <taxon>Pseudomonadati</taxon>
        <taxon>Pseudomonadota</taxon>
        <taxon>Gammaproteobacteria</taxon>
        <taxon>Alteromonadales</taxon>
        <taxon>Alteromonadales genera incertae sedis</taxon>
        <taxon>Motilimonas</taxon>
    </lineage>
</organism>
<reference evidence="2 3" key="1">
    <citation type="submission" date="2018-09" db="EMBL/GenBank/DDBJ databases">
        <authorList>
            <person name="Wang F."/>
        </authorList>
    </citation>
    <scope>NUCLEOTIDE SEQUENCE [LARGE SCALE GENOMIC DNA]</scope>
    <source>
        <strain evidence="2 3">PLHSC7-2</strain>
    </source>
</reference>
<dbReference type="EMBL" id="QZCH01000001">
    <property type="protein sequence ID" value="RJG51181.1"/>
    <property type="molecule type" value="Genomic_DNA"/>
</dbReference>
<dbReference type="Gene3D" id="1.10.150.650">
    <property type="match status" value="1"/>
</dbReference>
<evidence type="ECO:0000313" key="2">
    <source>
        <dbReference type="EMBL" id="RJG51181.1"/>
    </source>
</evidence>
<protein>
    <submittedName>
        <fullName evidence="2">PHP domain-containing protein</fullName>
    </submittedName>
</protein>
<dbReference type="SMART" id="SM00481">
    <property type="entry name" value="POLIIIAc"/>
    <property type="match status" value="1"/>
</dbReference>
<reference evidence="2 3" key="2">
    <citation type="submission" date="2019-01" db="EMBL/GenBank/DDBJ databases">
        <title>Motilimonas pumilus sp. nov., isolated from the gut of sea cucumber (Apostichopus japonicus).</title>
        <authorList>
            <person name="Wang F.-Q."/>
            <person name="Ren L.-H."/>
            <person name="Lin Y.-W."/>
            <person name="Sun G.-H."/>
            <person name="Du Z.-J."/>
            <person name="Zhao J.-X."/>
            <person name="Liu X.-J."/>
            <person name="Liu L.-J."/>
        </authorList>
    </citation>
    <scope>NUCLEOTIDE SEQUENCE [LARGE SCALE GENOMIC DNA]</scope>
    <source>
        <strain evidence="2 3">PLHSC7-2</strain>
    </source>
</reference>
<dbReference type="NCBIfam" id="NF047791">
    <property type="entry name" value="RNaseRnm"/>
    <property type="match status" value="1"/>
</dbReference>
<dbReference type="PANTHER" id="PTHR42924:SF3">
    <property type="entry name" value="POLYMERASE_HISTIDINOL PHOSPHATASE N-TERMINAL DOMAIN-CONTAINING PROTEIN"/>
    <property type="match status" value="1"/>
</dbReference>
<dbReference type="PANTHER" id="PTHR42924">
    <property type="entry name" value="EXONUCLEASE"/>
    <property type="match status" value="1"/>
</dbReference>
<sequence length="293" mass="32517">MLVDFHSHTTASDGLLTPEELVLRAVERRVDVLAITDHDTVAALAPAKQFIAEQDLPITLMNGIEISSAWENHEIHVVGLRFDPDNPALQAFIAQQSQRREDRALEMGRRLEKNRIPGAYEGAKALAAEGAITRAHFARYLVSQGVAANFQAVFKKYLSRGNTGYVPHNWPELSEAIAVIQQAGGVAILAHPSHYKLSNKWLKRLFQSFKAAGGDGVEVASSQQSPQTRTNLALWAKEAQLKASQGSDFHLISAWCDLGRNLYLPKDAEPIWQDWQELSVKRNLAESPQLPQQ</sequence>
<proteinExistence type="predicted"/>
<dbReference type="OrthoDB" id="9804333at2"/>
<dbReference type="InterPro" id="IPR052018">
    <property type="entry name" value="PHP_domain"/>
</dbReference>
<dbReference type="Proteomes" id="UP000283255">
    <property type="component" value="Unassembled WGS sequence"/>
</dbReference>
<comment type="caution">
    <text evidence="2">The sequence shown here is derived from an EMBL/GenBank/DDBJ whole genome shotgun (WGS) entry which is preliminary data.</text>
</comment>
<dbReference type="GO" id="GO:0004534">
    <property type="term" value="F:5'-3' RNA exonuclease activity"/>
    <property type="evidence" value="ECO:0007669"/>
    <property type="project" value="TreeGrafter"/>
</dbReference>
<dbReference type="GO" id="GO:0035312">
    <property type="term" value="F:5'-3' DNA exonuclease activity"/>
    <property type="evidence" value="ECO:0007669"/>
    <property type="project" value="TreeGrafter"/>
</dbReference>
<evidence type="ECO:0000313" key="3">
    <source>
        <dbReference type="Proteomes" id="UP000283255"/>
    </source>
</evidence>